<keyword evidence="1" id="KW-0805">Transcription regulation</keyword>
<dbReference type="OrthoDB" id="6521217at2"/>
<dbReference type="InterPro" id="IPR057727">
    <property type="entry name" value="WCX_dom"/>
</dbReference>
<feature type="domain" description="HTH deoR-type" evidence="3">
    <location>
        <begin position="14"/>
        <end position="50"/>
    </location>
</feature>
<evidence type="ECO:0000256" key="1">
    <source>
        <dbReference type="ARBA" id="ARBA00023015"/>
    </source>
</evidence>
<evidence type="ECO:0000313" key="6">
    <source>
        <dbReference type="Proteomes" id="UP000095131"/>
    </source>
</evidence>
<dbReference type="Pfam" id="PF25583">
    <property type="entry name" value="WCX"/>
    <property type="match status" value="1"/>
</dbReference>
<dbReference type="GO" id="GO:0003700">
    <property type="term" value="F:DNA-binding transcription factor activity"/>
    <property type="evidence" value="ECO:0007669"/>
    <property type="project" value="InterPro"/>
</dbReference>
<reference evidence="5 6" key="1">
    <citation type="submission" date="2016-08" db="EMBL/GenBank/DDBJ databases">
        <title>Genome sequencing of Vibrio scophthalmi strain FP3289, an isolated from Paralichthys olivaceus.</title>
        <authorList>
            <person name="Han H.-J."/>
        </authorList>
    </citation>
    <scope>NUCLEOTIDE SEQUENCE [LARGE SCALE GENOMIC DNA]</scope>
    <source>
        <strain evidence="5 6">FP3289</strain>
    </source>
</reference>
<evidence type="ECO:0000256" key="2">
    <source>
        <dbReference type="ARBA" id="ARBA00023163"/>
    </source>
</evidence>
<organism evidence="5 6">
    <name type="scientific">Vibrio scophthalmi</name>
    <dbReference type="NCBI Taxonomy" id="45658"/>
    <lineage>
        <taxon>Bacteria</taxon>
        <taxon>Pseudomonadati</taxon>
        <taxon>Pseudomonadota</taxon>
        <taxon>Gammaproteobacteria</taxon>
        <taxon>Vibrionales</taxon>
        <taxon>Vibrionaceae</taxon>
        <taxon>Vibrio</taxon>
    </lineage>
</organism>
<evidence type="ECO:0000259" key="4">
    <source>
        <dbReference type="Pfam" id="PF25583"/>
    </source>
</evidence>
<gene>
    <name evidence="5" type="ORF">VSF3289_02707</name>
</gene>
<keyword evidence="2" id="KW-0804">Transcription</keyword>
<dbReference type="InterPro" id="IPR001034">
    <property type="entry name" value="DeoR_HTH"/>
</dbReference>
<dbReference type="Pfam" id="PF08220">
    <property type="entry name" value="HTH_DeoR"/>
    <property type="match status" value="1"/>
</dbReference>
<dbReference type="Gene3D" id="1.10.10.10">
    <property type="entry name" value="Winged helix-like DNA-binding domain superfamily/Winged helix DNA-binding domain"/>
    <property type="match status" value="1"/>
</dbReference>
<dbReference type="RefSeq" id="WP_139127285.1">
    <property type="nucleotide sequence ID" value="NZ_MDCJ01000002.1"/>
</dbReference>
<dbReference type="EMBL" id="MDCJ01000002">
    <property type="protein sequence ID" value="ODS12403.1"/>
    <property type="molecule type" value="Genomic_DNA"/>
</dbReference>
<dbReference type="AlphaFoldDB" id="A0A1E3WRM2"/>
<dbReference type="InterPro" id="IPR036388">
    <property type="entry name" value="WH-like_DNA-bd_sf"/>
</dbReference>
<dbReference type="Proteomes" id="UP000095131">
    <property type="component" value="Unassembled WGS sequence"/>
</dbReference>
<dbReference type="PATRIC" id="fig|45658.8.peg.2694"/>
<proteinExistence type="predicted"/>
<comment type="caution">
    <text evidence="5">The sequence shown here is derived from an EMBL/GenBank/DDBJ whole genome shotgun (WGS) entry which is preliminary data.</text>
</comment>
<evidence type="ECO:0000259" key="3">
    <source>
        <dbReference type="Pfam" id="PF08220"/>
    </source>
</evidence>
<name>A0A1E3WRM2_9VIBR</name>
<sequence>MKKHSKERDVLGRRLGVILTRLNTGERLSIADLSREFGVSERTIQRDFNDRLSYLPIERQGSCYWIQTTFLGRLSNTDIKRMLTNMGSSQLYPDLNGLNLSHISQSTYPVIRFYPIAKTSKEVEYHFKMLLKAIHAHEIIKLHLVHCNVVSVHPYQLLHNHVDWLLVAETDNMLKGYRLQDIKHIETTSHCFIPRQEILATLQVTNIELNNIAQSLEALILVKQPISHYFKDILLLPEQQILKEHNNGDLVLSTRLQSSLQIASHIAYWSPHLHILSPCSLKTAVDYHNALRSTATVT</sequence>
<accession>A0A1E3WRM2</accession>
<feature type="domain" description="WCX" evidence="4">
    <location>
        <begin position="217"/>
        <end position="285"/>
    </location>
</feature>
<evidence type="ECO:0000313" key="5">
    <source>
        <dbReference type="EMBL" id="ODS12403.1"/>
    </source>
</evidence>
<protein>
    <submittedName>
        <fullName evidence="5">Putative HTH-type transcriptional regulator YfjR</fullName>
    </submittedName>
</protein>
<dbReference type="PROSITE" id="PS52050">
    <property type="entry name" value="WYL"/>
    <property type="match status" value="1"/>
</dbReference>